<comment type="caution">
    <text evidence="1">The sequence shown here is derived from an EMBL/GenBank/DDBJ whole genome shotgun (WGS) entry which is preliminary data.</text>
</comment>
<organism evidence="1 2">
    <name type="scientific">Corynebacterium stationis</name>
    <dbReference type="NCBI Taxonomy" id="1705"/>
    <lineage>
        <taxon>Bacteria</taxon>
        <taxon>Bacillati</taxon>
        <taxon>Actinomycetota</taxon>
        <taxon>Actinomycetes</taxon>
        <taxon>Mycobacteriales</taxon>
        <taxon>Corynebacteriaceae</taxon>
        <taxon>Corynebacterium</taxon>
    </lineage>
</organism>
<sequence length="497" mass="54912">MTDKPFDKTELQVVQRLTNRLMRHQVPNVEKWQYYDEKQAMKNMGIAVPESMLNVKAVVGWAAIVVDSMKERMKWQGFLPTGKDSAVADELNSLAKINGMKTEVSTAVLDGLITGIGFLSVTQGDEAAGEPKVIVRAISSLNATFEWSRRLKRATRGLVLTVGENGERVTTLYTLNSTIEETVWPDGKKETRRFEHGRNRCALVPIPSYLLAGVHFGKSELSKAILYIVDHAVRTMLGMEYNREIYTAPHRYFTNTEPEQLGFEEADSPWEIAERGYKVSMMRTTVIPPNEEGDKAEPKVGSFDPAPPTPYIEQMEMLARQIAARAGLSPTKFGYTTSNPPSADAIRADTNSHVAKATDRIDFVDEGMREVTYLMLSILHGKAPSVEQVESVASDWRDPATPTPAAAVDQAQKLVASGIVPGDSEVLLKMCYFSPDEIAQIKLDRQRSMSAQLLEQVRENAALGSTAPALDREVEGLVNEVEVPAGLLPGSLKERGE</sequence>
<evidence type="ECO:0000313" key="2">
    <source>
        <dbReference type="Proteomes" id="UP000544551"/>
    </source>
</evidence>
<dbReference type="RefSeq" id="WP_168969847.1">
    <property type="nucleotide sequence ID" value="NZ_JABAFZ010000006.1"/>
</dbReference>
<dbReference type="InterPro" id="IPR021145">
    <property type="entry name" value="Portal_protein_SPP1_Gp6-like"/>
</dbReference>
<dbReference type="Pfam" id="PF05133">
    <property type="entry name" value="SPP1_portal"/>
    <property type="match status" value="1"/>
</dbReference>
<reference evidence="1 2" key="1">
    <citation type="submission" date="2020-04" db="EMBL/GenBank/DDBJ databases">
        <authorList>
            <person name="Hitch T.C.A."/>
            <person name="Wylensek D."/>
            <person name="Clavel T."/>
        </authorList>
    </citation>
    <scope>NUCLEOTIDE SEQUENCE [LARGE SCALE GENOMIC DNA]</scope>
    <source>
        <strain evidence="1 2">BL-383-APC-3D</strain>
    </source>
</reference>
<gene>
    <name evidence="1" type="ORF">HF853_07785</name>
</gene>
<dbReference type="AlphaFoldDB" id="A0AB36CM70"/>
<dbReference type="EMBL" id="JABAFZ010000006">
    <property type="protein sequence ID" value="NME89567.1"/>
    <property type="molecule type" value="Genomic_DNA"/>
</dbReference>
<evidence type="ECO:0000313" key="1">
    <source>
        <dbReference type="EMBL" id="NME89567.1"/>
    </source>
</evidence>
<dbReference type="Proteomes" id="UP000544551">
    <property type="component" value="Unassembled WGS sequence"/>
</dbReference>
<name>A0AB36CM70_9CORY</name>
<protein>
    <submittedName>
        <fullName evidence="1">Phage portal protein</fullName>
    </submittedName>
</protein>
<proteinExistence type="predicted"/>
<accession>A0AB36CM70</accession>